<keyword evidence="4" id="KW-1185">Reference proteome</keyword>
<feature type="domain" description="CCHC-type" evidence="2">
    <location>
        <begin position="232"/>
        <end position="248"/>
    </location>
</feature>
<dbReference type="Proteomes" id="UP000823388">
    <property type="component" value="Chromosome 1N"/>
</dbReference>
<dbReference type="PANTHER" id="PTHR33075">
    <property type="entry name" value="OS02G0499800 PROTEIN"/>
    <property type="match status" value="1"/>
</dbReference>
<feature type="domain" description="CCHC-type" evidence="2">
    <location>
        <begin position="251"/>
        <end position="267"/>
    </location>
</feature>
<dbReference type="PANTHER" id="PTHR33075:SF10">
    <property type="entry name" value="DUF4283 DOMAIN-CONTAINING PROTEIN"/>
    <property type="match status" value="1"/>
</dbReference>
<accession>A0A8T0WJH2</accession>
<organism evidence="3 4">
    <name type="scientific">Panicum virgatum</name>
    <name type="common">Blackwell switchgrass</name>
    <dbReference type="NCBI Taxonomy" id="38727"/>
    <lineage>
        <taxon>Eukaryota</taxon>
        <taxon>Viridiplantae</taxon>
        <taxon>Streptophyta</taxon>
        <taxon>Embryophyta</taxon>
        <taxon>Tracheophyta</taxon>
        <taxon>Spermatophyta</taxon>
        <taxon>Magnoliopsida</taxon>
        <taxon>Liliopsida</taxon>
        <taxon>Poales</taxon>
        <taxon>Poaceae</taxon>
        <taxon>PACMAD clade</taxon>
        <taxon>Panicoideae</taxon>
        <taxon>Panicodae</taxon>
        <taxon>Paniceae</taxon>
        <taxon>Panicinae</taxon>
        <taxon>Panicum</taxon>
        <taxon>Panicum sect. Hiantes</taxon>
    </lineage>
</organism>
<reference evidence="3" key="1">
    <citation type="submission" date="2020-05" db="EMBL/GenBank/DDBJ databases">
        <title>WGS assembly of Panicum virgatum.</title>
        <authorList>
            <person name="Lovell J.T."/>
            <person name="Jenkins J."/>
            <person name="Shu S."/>
            <person name="Juenger T.E."/>
            <person name="Schmutz J."/>
        </authorList>
    </citation>
    <scope>NUCLEOTIDE SEQUENCE</scope>
    <source>
        <strain evidence="3">AP13</strain>
    </source>
</reference>
<dbReference type="Gene3D" id="4.10.60.10">
    <property type="entry name" value="Zinc finger, CCHC-type"/>
    <property type="match status" value="1"/>
</dbReference>
<dbReference type="SUPFAM" id="SSF57756">
    <property type="entry name" value="Retrovirus zinc finger-like domains"/>
    <property type="match status" value="1"/>
</dbReference>
<feature type="compositionally biased region" description="Basic and acidic residues" evidence="1">
    <location>
        <begin position="300"/>
        <end position="312"/>
    </location>
</feature>
<dbReference type="SMART" id="SM00343">
    <property type="entry name" value="ZnF_C2HC"/>
    <property type="match status" value="2"/>
</dbReference>
<sequence>MDLNSDLADKLDFEPGRKFQEEICRFFGKSVHYPSSSPSGSFFLLVNFRRYTFRLTEDSVSQVLQACLGGSAAGFHVTFLSDRHFRFSISCKAVGFKIYNLRRVIGSCFYMYFHLWSNGAPNWERENFLWELEQEKEWTFVPRSRPPRNRRANELGKQVRFADKLVQDSPVLKHQPKQEFIRFGDFSVPIPVSDVLASLKKDLNVQMSDPSSTPCSSSPTQDSNFQKSNTTMCAKCLSPGHWARNCKFSWHCRTCFRYGHRARWCLTKTKPRLFWAPKNVTRDESASGPGKSEVDEDTDDITHLDSRAKISEDPNLPRLPKLQ</sequence>
<feature type="region of interest" description="Disordered" evidence="1">
    <location>
        <begin position="281"/>
        <end position="323"/>
    </location>
</feature>
<evidence type="ECO:0000313" key="4">
    <source>
        <dbReference type="Proteomes" id="UP000823388"/>
    </source>
</evidence>
<name>A0A8T0WJH2_PANVG</name>
<evidence type="ECO:0000313" key="3">
    <source>
        <dbReference type="EMBL" id="KAG2648130.1"/>
    </source>
</evidence>
<proteinExistence type="predicted"/>
<dbReference type="EMBL" id="CM029038">
    <property type="protein sequence ID" value="KAG2648130.1"/>
    <property type="molecule type" value="Genomic_DNA"/>
</dbReference>
<evidence type="ECO:0000259" key="2">
    <source>
        <dbReference type="SMART" id="SM00343"/>
    </source>
</evidence>
<dbReference type="InterPro" id="IPR036875">
    <property type="entry name" value="Znf_CCHC_sf"/>
</dbReference>
<gene>
    <name evidence="3" type="ORF">PVAP13_1NG048400</name>
</gene>
<dbReference type="AlphaFoldDB" id="A0A8T0WJH2"/>
<protein>
    <recommendedName>
        <fullName evidence="2">CCHC-type domain-containing protein</fullName>
    </recommendedName>
</protein>
<dbReference type="GO" id="GO:0008270">
    <property type="term" value="F:zinc ion binding"/>
    <property type="evidence" value="ECO:0007669"/>
    <property type="project" value="InterPro"/>
</dbReference>
<comment type="caution">
    <text evidence="3">The sequence shown here is derived from an EMBL/GenBank/DDBJ whole genome shotgun (WGS) entry which is preliminary data.</text>
</comment>
<dbReference type="GO" id="GO:0003676">
    <property type="term" value="F:nucleic acid binding"/>
    <property type="evidence" value="ECO:0007669"/>
    <property type="project" value="InterPro"/>
</dbReference>
<dbReference type="InterPro" id="IPR001878">
    <property type="entry name" value="Znf_CCHC"/>
</dbReference>
<evidence type="ECO:0000256" key="1">
    <source>
        <dbReference type="SAM" id="MobiDB-lite"/>
    </source>
</evidence>